<proteinExistence type="predicted"/>
<evidence type="ECO:0000313" key="2">
    <source>
        <dbReference type="Proteomes" id="UP000293360"/>
    </source>
</evidence>
<dbReference type="EMBL" id="QJNU01000351">
    <property type="protein sequence ID" value="RYP01721.1"/>
    <property type="molecule type" value="Genomic_DNA"/>
</dbReference>
<dbReference type="AlphaFoldDB" id="A0A4Q4T5Q7"/>
<dbReference type="PROSITE" id="PS51683">
    <property type="entry name" value="SAM_OMT_II"/>
    <property type="match status" value="1"/>
</dbReference>
<dbReference type="PANTHER" id="PTHR43712">
    <property type="entry name" value="PUTATIVE (AFU_ORTHOLOGUE AFUA_4G14580)-RELATED"/>
    <property type="match status" value="1"/>
</dbReference>
<name>A0A4Q4T5Q7_9PEZI</name>
<dbReference type="SUPFAM" id="SSF53335">
    <property type="entry name" value="S-adenosyl-L-methionine-dependent methyltransferases"/>
    <property type="match status" value="1"/>
</dbReference>
<keyword evidence="2" id="KW-1185">Reference proteome</keyword>
<reference evidence="1 2" key="1">
    <citation type="submission" date="2018-06" db="EMBL/GenBank/DDBJ databases">
        <title>Complete Genomes of Monosporascus.</title>
        <authorList>
            <person name="Robinson A.J."/>
            <person name="Natvig D.O."/>
        </authorList>
    </citation>
    <scope>NUCLEOTIDE SEQUENCE [LARGE SCALE GENOMIC DNA]</scope>
    <source>
        <strain evidence="1 2">CBS 110550</strain>
    </source>
</reference>
<dbReference type="Gene3D" id="3.40.50.150">
    <property type="entry name" value="Vaccinia Virus protein VP39"/>
    <property type="match status" value="1"/>
</dbReference>
<accession>A0A4Q4T5Q7</accession>
<evidence type="ECO:0008006" key="3">
    <source>
        <dbReference type="Google" id="ProtNLM"/>
    </source>
</evidence>
<protein>
    <recommendedName>
        <fullName evidence="3">O-methyltransferase domain-containing protein</fullName>
    </recommendedName>
</protein>
<organism evidence="1 2">
    <name type="scientific">Monosporascus ibericus</name>
    <dbReference type="NCBI Taxonomy" id="155417"/>
    <lineage>
        <taxon>Eukaryota</taxon>
        <taxon>Fungi</taxon>
        <taxon>Dikarya</taxon>
        <taxon>Ascomycota</taxon>
        <taxon>Pezizomycotina</taxon>
        <taxon>Sordariomycetes</taxon>
        <taxon>Xylariomycetidae</taxon>
        <taxon>Xylariales</taxon>
        <taxon>Xylariales incertae sedis</taxon>
        <taxon>Monosporascus</taxon>
    </lineage>
</organism>
<dbReference type="InterPro" id="IPR016461">
    <property type="entry name" value="COMT-like"/>
</dbReference>
<dbReference type="GO" id="GO:0008168">
    <property type="term" value="F:methyltransferase activity"/>
    <property type="evidence" value="ECO:0007669"/>
    <property type="project" value="InterPro"/>
</dbReference>
<dbReference type="Proteomes" id="UP000293360">
    <property type="component" value="Unassembled WGS sequence"/>
</dbReference>
<evidence type="ECO:0000313" key="1">
    <source>
        <dbReference type="EMBL" id="RYP01721.1"/>
    </source>
</evidence>
<comment type="caution">
    <text evidence="1">The sequence shown here is derived from an EMBL/GenBank/DDBJ whole genome shotgun (WGS) entry which is preliminary data.</text>
</comment>
<sequence>MGISPLPWLAQEMLSPSIQERVSFMQYDFFSPQPLRGVAAFYIRQCVHNWSGEDSIRIFGASMPGFEGSKPGTPLLINDTAMPEPGTLPVPEEGMLRQIDILVMIGLGTKQRIKAEFEVLLKQADPRHDVNNTFADGHWGVIEVHLQQ</sequence>
<gene>
    <name evidence="1" type="ORF">DL764_006114</name>
</gene>
<dbReference type="InterPro" id="IPR029063">
    <property type="entry name" value="SAM-dependent_MTases_sf"/>
</dbReference>
<dbReference type="PANTHER" id="PTHR43712:SF12">
    <property type="entry name" value="STERIGMATOCYSTIN 8-O-METHYLTRANSFERASE"/>
    <property type="match status" value="1"/>
</dbReference>
<dbReference type="OrthoDB" id="1606438at2759"/>